<dbReference type="Gene3D" id="3.50.50.60">
    <property type="entry name" value="FAD/NAD(P)-binding domain"/>
    <property type="match status" value="1"/>
</dbReference>
<dbReference type="SUPFAM" id="SSF51905">
    <property type="entry name" value="FAD/NAD(P)-binding domain"/>
    <property type="match status" value="1"/>
</dbReference>
<dbReference type="Proteomes" id="UP001464378">
    <property type="component" value="Unassembled WGS sequence"/>
</dbReference>
<feature type="domain" description="FAD/NAD(P)-binding" evidence="11">
    <location>
        <begin position="380"/>
        <end position="603"/>
    </location>
</feature>
<evidence type="ECO:0000313" key="13">
    <source>
        <dbReference type="Proteomes" id="UP001464378"/>
    </source>
</evidence>
<keyword evidence="5" id="KW-0288">FMN</keyword>
<evidence type="ECO:0000256" key="3">
    <source>
        <dbReference type="ARBA" id="ARBA00011048"/>
    </source>
</evidence>
<evidence type="ECO:0000256" key="1">
    <source>
        <dbReference type="ARBA" id="ARBA00001917"/>
    </source>
</evidence>
<evidence type="ECO:0000256" key="9">
    <source>
        <dbReference type="ARBA" id="ARBA00023014"/>
    </source>
</evidence>
<evidence type="ECO:0000256" key="8">
    <source>
        <dbReference type="ARBA" id="ARBA00023004"/>
    </source>
</evidence>
<keyword evidence="7" id="KW-0560">Oxidoreductase</keyword>
<keyword evidence="8" id="KW-0408">Iron</keyword>
<evidence type="ECO:0000259" key="10">
    <source>
        <dbReference type="Pfam" id="PF00724"/>
    </source>
</evidence>
<keyword evidence="4" id="KW-0285">Flavoprotein</keyword>
<gene>
    <name evidence="12" type="ORF">WMO64_09910</name>
</gene>
<evidence type="ECO:0000256" key="7">
    <source>
        <dbReference type="ARBA" id="ARBA00023002"/>
    </source>
</evidence>
<dbReference type="PRINTS" id="PR00469">
    <property type="entry name" value="PNDRDTASEII"/>
</dbReference>
<evidence type="ECO:0000256" key="6">
    <source>
        <dbReference type="ARBA" id="ARBA00022723"/>
    </source>
</evidence>
<dbReference type="RefSeq" id="WP_349231878.1">
    <property type="nucleotide sequence ID" value="NZ_JBBMFK010000014.1"/>
</dbReference>
<name>A0ABV1E900_9FIRM</name>
<evidence type="ECO:0000256" key="2">
    <source>
        <dbReference type="ARBA" id="ARBA00001966"/>
    </source>
</evidence>
<evidence type="ECO:0000256" key="4">
    <source>
        <dbReference type="ARBA" id="ARBA00022630"/>
    </source>
</evidence>
<accession>A0ABV1E900</accession>
<keyword evidence="9" id="KW-0411">Iron-sulfur</keyword>
<comment type="caution">
    <text evidence="12">The sequence shown here is derived from an EMBL/GenBank/DDBJ whole genome shotgun (WGS) entry which is preliminary data.</text>
</comment>
<protein>
    <submittedName>
        <fullName evidence="12">FAD-dependent oxidoreductase</fullName>
    </submittedName>
</protein>
<proteinExistence type="inferred from homology"/>
<dbReference type="Gene3D" id="3.40.50.720">
    <property type="entry name" value="NAD(P)-binding Rossmann-like Domain"/>
    <property type="match status" value="1"/>
</dbReference>
<evidence type="ECO:0000259" key="11">
    <source>
        <dbReference type="Pfam" id="PF07992"/>
    </source>
</evidence>
<reference evidence="12 13" key="1">
    <citation type="submission" date="2024-03" db="EMBL/GenBank/DDBJ databases">
        <title>Human intestinal bacterial collection.</title>
        <authorList>
            <person name="Pauvert C."/>
            <person name="Hitch T.C.A."/>
            <person name="Clavel T."/>
        </authorList>
    </citation>
    <scope>NUCLEOTIDE SEQUENCE [LARGE SCALE GENOMIC DNA]</scope>
    <source>
        <strain evidence="12 13">CLA-AP-H29</strain>
    </source>
</reference>
<comment type="cofactor">
    <cofactor evidence="2">
        <name>[4Fe-4S] cluster</name>
        <dbReference type="ChEBI" id="CHEBI:49883"/>
    </cofactor>
</comment>
<dbReference type="InterPro" id="IPR013785">
    <property type="entry name" value="Aldolase_TIM"/>
</dbReference>
<dbReference type="PANTHER" id="PTHR42917">
    <property type="entry name" value="2,4-DIENOYL-COA REDUCTASE"/>
    <property type="match status" value="1"/>
</dbReference>
<dbReference type="EMBL" id="JBBMFK010000014">
    <property type="protein sequence ID" value="MEQ2443782.1"/>
    <property type="molecule type" value="Genomic_DNA"/>
</dbReference>
<sequence>MRFPHVMTPMRVGPQLFRNHIVCGPSNIHSATHGELWPIEEAMRYWEARARAGAAVVTVTGASVTPGFDNGIHLSWDLYVKNHTKAIAELANRIHFYGAKASMELLGVFPEDYAVSDGARLLSGMPGRQVPVSEMERLKGYFVQAAAALRDADFDGVLLHFGHSMPVAQFLSPFTNKRTDEYGGDTDGRCRYCCEIIKAIRAECGPGFFIEVRFSGTEFQEGGIDIPEGIRIGERFQAAGADLLQISCGMHNPTWMTWTHPCSYLPPLPNVYIAEAFKKSGKFHVPIGTVGGIQQLSDADAIIADGKADYVVITRGFIADIDLIKKANEGRSDDVVPCIKCMRCHDSAIYGEHVQCSVNPTVGIGHVIDEMVRPAARSKRVAVVGGGPGGMVAAIVAHDRGHSVTLFDDSDQLGGALKFADYVSFKYSLKNYKDFLVRQVAKRGIDTRLNTRVTPADLKDAGYDAIIAAVGADIVNPPIPGITGSNVMTAVDSYGHEAALGDNVVILGGGQIGCETALHLAKSGQTVTILEMRSELAPDASPTHRDELLLEISKTPNLRVLLDSKCLEVRDGSVLYEHMGASKEVGASFVLNALGMKARTAAADSFIGLSDEFAEIGNCVKARTVEFAVREGYFAAVNL</sequence>
<dbReference type="Gene3D" id="3.20.20.70">
    <property type="entry name" value="Aldolase class I"/>
    <property type="match status" value="1"/>
</dbReference>
<comment type="similarity">
    <text evidence="3">In the N-terminal section; belongs to the NADH:flavin oxidoreductase/NADH oxidase family.</text>
</comment>
<dbReference type="Pfam" id="PF07992">
    <property type="entry name" value="Pyr_redox_2"/>
    <property type="match status" value="1"/>
</dbReference>
<dbReference type="InterPro" id="IPR051793">
    <property type="entry name" value="NADH:flavin_oxidoreductase"/>
</dbReference>
<dbReference type="PANTHER" id="PTHR42917:SF2">
    <property type="entry name" value="2,4-DIENOYL-COA REDUCTASE [(2E)-ENOYL-COA-PRODUCING]"/>
    <property type="match status" value="1"/>
</dbReference>
<evidence type="ECO:0000313" key="12">
    <source>
        <dbReference type="EMBL" id="MEQ2443782.1"/>
    </source>
</evidence>
<dbReference type="InterPro" id="IPR023753">
    <property type="entry name" value="FAD/NAD-binding_dom"/>
</dbReference>
<dbReference type="InterPro" id="IPR036188">
    <property type="entry name" value="FAD/NAD-bd_sf"/>
</dbReference>
<dbReference type="InterPro" id="IPR001155">
    <property type="entry name" value="OxRdtase_FMN_N"/>
</dbReference>
<dbReference type="Pfam" id="PF00724">
    <property type="entry name" value="Oxidored_FMN"/>
    <property type="match status" value="1"/>
</dbReference>
<keyword evidence="13" id="KW-1185">Reference proteome</keyword>
<dbReference type="SUPFAM" id="SSF51971">
    <property type="entry name" value="Nucleotide-binding domain"/>
    <property type="match status" value="1"/>
</dbReference>
<dbReference type="SUPFAM" id="SSF51395">
    <property type="entry name" value="FMN-linked oxidoreductases"/>
    <property type="match status" value="1"/>
</dbReference>
<dbReference type="PRINTS" id="PR00368">
    <property type="entry name" value="FADPNR"/>
</dbReference>
<comment type="cofactor">
    <cofactor evidence="1">
        <name>FMN</name>
        <dbReference type="ChEBI" id="CHEBI:58210"/>
    </cofactor>
</comment>
<feature type="domain" description="NADH:flavin oxidoreductase/NADH oxidase N-terminal" evidence="10">
    <location>
        <begin position="7"/>
        <end position="333"/>
    </location>
</feature>
<keyword evidence="6" id="KW-0479">Metal-binding</keyword>
<evidence type="ECO:0000256" key="5">
    <source>
        <dbReference type="ARBA" id="ARBA00022643"/>
    </source>
</evidence>
<organism evidence="12 13">
    <name type="scientific">Pseudoflavonifractor intestinihominis</name>
    <dbReference type="NCBI Taxonomy" id="3133171"/>
    <lineage>
        <taxon>Bacteria</taxon>
        <taxon>Bacillati</taxon>
        <taxon>Bacillota</taxon>
        <taxon>Clostridia</taxon>
        <taxon>Eubacteriales</taxon>
        <taxon>Oscillospiraceae</taxon>
        <taxon>Pseudoflavonifractor</taxon>
    </lineage>
</organism>